<dbReference type="RefSeq" id="WP_155308291.1">
    <property type="nucleotide sequence ID" value="NZ_KN150850.1"/>
</dbReference>
<protein>
    <recommendedName>
        <fullName evidence="3">Phage protein</fullName>
    </recommendedName>
</protein>
<comment type="caution">
    <text evidence="1">The sequence shown here is derived from an EMBL/GenBank/DDBJ whole genome shotgun (WGS) entry which is preliminary data.</text>
</comment>
<evidence type="ECO:0008006" key="3">
    <source>
        <dbReference type="Google" id="ProtNLM"/>
    </source>
</evidence>
<proteinExistence type="predicted"/>
<name>A0AAW3F327_BURGA</name>
<reference evidence="1 2" key="1">
    <citation type="submission" date="2014-04" db="EMBL/GenBank/DDBJ databases">
        <authorList>
            <person name="Bishop-Lilly K.A."/>
            <person name="Broomall S.M."/>
            <person name="Chain P.S."/>
            <person name="Chertkov O."/>
            <person name="Coyne S.R."/>
            <person name="Daligault H.E."/>
            <person name="Davenport K.W."/>
            <person name="Erkkila T."/>
            <person name="Frey K.G."/>
            <person name="Gibbons H.S."/>
            <person name="Gu W."/>
            <person name="Jaissle J."/>
            <person name="Johnson S.L."/>
            <person name="Koroleva G.I."/>
            <person name="Ladner J.T."/>
            <person name="Lo C.-C."/>
            <person name="Minogue T.D."/>
            <person name="Munk C."/>
            <person name="Palacios G.F."/>
            <person name="Redden C.L."/>
            <person name="Rosenzweig C.N."/>
            <person name="Scholz M.B."/>
            <person name="Teshima H."/>
            <person name="Xu Y."/>
        </authorList>
    </citation>
    <scope>NUCLEOTIDE SEQUENCE [LARGE SCALE GENOMIC DNA]</scope>
    <source>
        <strain evidence="2">gladioli</strain>
    </source>
</reference>
<dbReference type="EMBL" id="JPGG01000016">
    <property type="protein sequence ID" value="KGC15247.1"/>
    <property type="molecule type" value="Genomic_DNA"/>
</dbReference>
<evidence type="ECO:0000313" key="2">
    <source>
        <dbReference type="Proteomes" id="UP000029590"/>
    </source>
</evidence>
<accession>A0AAW3F327</accession>
<gene>
    <name evidence="1" type="ORF">DM48_350</name>
</gene>
<evidence type="ECO:0000313" key="1">
    <source>
        <dbReference type="EMBL" id="KGC15247.1"/>
    </source>
</evidence>
<dbReference type="Proteomes" id="UP000029590">
    <property type="component" value="Unassembled WGS sequence"/>
</dbReference>
<sequence length="271" mass="30592">MSDKLSDDERARLDAEVRRDYEMSAKWPFDASDAWWNDDSRYVALPAVDSAHAAARAIIRDLSDRGGIKRGFENIDEETRGEIVAKLAAIIRAASPAPAIPAGDWQPVETAPEGELVVVFWLDPNAAVELECYDFDMLEDGSWRQWTDHYEWAHSVAPVTEVPCTMPREHPPYTHWKRLGTPTEPAPAISESDVLRHRALAAEARCDHVIKILTRIHGSLLPNEMRLPDGRVFEFNNPKVEHEMLRGLRDAIRAVPDEIAAIDAERKENQS</sequence>
<organism evidence="1 2">
    <name type="scientific">Burkholderia gladioli</name>
    <name type="common">Pseudomonas marginata</name>
    <name type="synonym">Phytomonas marginata</name>
    <dbReference type="NCBI Taxonomy" id="28095"/>
    <lineage>
        <taxon>Bacteria</taxon>
        <taxon>Pseudomonadati</taxon>
        <taxon>Pseudomonadota</taxon>
        <taxon>Betaproteobacteria</taxon>
        <taxon>Burkholderiales</taxon>
        <taxon>Burkholderiaceae</taxon>
        <taxon>Burkholderia</taxon>
    </lineage>
</organism>
<dbReference type="AlphaFoldDB" id="A0AAW3F327"/>